<organism evidence="3 4">
    <name type="scientific">Magnetospirillum sulfuroxidans</name>
    <dbReference type="NCBI Taxonomy" id="611300"/>
    <lineage>
        <taxon>Bacteria</taxon>
        <taxon>Pseudomonadati</taxon>
        <taxon>Pseudomonadota</taxon>
        <taxon>Alphaproteobacteria</taxon>
        <taxon>Rhodospirillales</taxon>
        <taxon>Rhodospirillaceae</taxon>
        <taxon>Magnetospirillum</taxon>
    </lineage>
</organism>
<feature type="region of interest" description="Disordered" evidence="1">
    <location>
        <begin position="637"/>
        <end position="714"/>
    </location>
</feature>
<keyword evidence="2" id="KW-1133">Transmembrane helix</keyword>
<feature type="transmembrane region" description="Helical" evidence="2">
    <location>
        <begin position="475"/>
        <end position="497"/>
    </location>
</feature>
<proteinExistence type="predicted"/>
<evidence type="ECO:0000256" key="2">
    <source>
        <dbReference type="SAM" id="Phobius"/>
    </source>
</evidence>
<dbReference type="RefSeq" id="WP_211549735.1">
    <property type="nucleotide sequence ID" value="NZ_JAGTUF010000013.1"/>
</dbReference>
<reference evidence="3 4" key="1">
    <citation type="submission" date="2021-04" db="EMBL/GenBank/DDBJ databases">
        <title>Magnetospirillum sulfuroxidans sp. nov., a facultative chemolithoautotrophic sulfur-oxidizing alphaproteobacterium isolated from freshwater sediment and proposals for Paramagetospirillum gen. nov., and Magnetospirillaceae fam. nov.</title>
        <authorList>
            <person name="Koziaeva V."/>
            <person name="Geelhoed J.S."/>
            <person name="Sorokin D.Y."/>
            <person name="Grouzdev D.S."/>
        </authorList>
    </citation>
    <scope>NUCLEOTIDE SEQUENCE [LARGE SCALE GENOMIC DNA]</scope>
    <source>
        <strain evidence="3 4">J10</strain>
    </source>
</reference>
<feature type="transmembrane region" description="Helical" evidence="2">
    <location>
        <begin position="596"/>
        <end position="618"/>
    </location>
</feature>
<feature type="transmembrane region" description="Helical" evidence="2">
    <location>
        <begin position="509"/>
        <end position="528"/>
    </location>
</feature>
<sequence length="714" mass="75289">MTNQNDFFAAKAGDWAVEAIDTLFLSDGILAATLGLYNAIFMAVGGSLLLWLLTRAIVETAQHGKVGGKHSEVWFPIRFFLAIGLLVPLPPVGLNAGQYVVIGISKMGMAGAGVLWSKAMEQLADLKPLIEPSPPEVKDLARELFKIEACRAIQNITAATSNGATISDPLTTSHDIGVWRTLSADGDATSGGVFRQCGAVTFRHEPGLSGSSAKILAAHEKAAMALQRQLRPAAEALAVTLLPPFTDKPAAGPNFDITAAMQAYTATLMAAARAEVVAGSQQGLQSQRETATNAGWAKAGAWAMNLMWANQTVWHAVGDLPKTTAPRYEVWDGQVYTAQKAAFVAADQWWTERYAQRKTSTDKSAYDAAIGQEAQSGILAFFDLSRKKEIYEWLLLGESDRSNNPIAEMTSLGHSLLNIFWGAVMTFAGGTAAAEAAQAWTSGNLVGWLSNTATIGTAGAAAAGTKGFLSGIAPVFYFLAFALLMAGVALAYILPMMPALHWLYGVARYFMRVIIAVLGAPIWAIAHLELEGEGIGPRAAKGYEILYDLFARPMIMVVALVAGFAVMIVFGKLFVLTFAESIGNALGGHFGGVTGTITYLILGASTIIGLTGIAMMGVGKGGDLVMQMIGAHFLGTGDTDPDVNQSKHPVQQGASTGQQAAMMGSGMKGGGHLPQQPGTDGHGAGAWAPRMEDSIPSADRTPPPTIEKDEGGWR</sequence>
<evidence type="ECO:0000256" key="1">
    <source>
        <dbReference type="SAM" id="MobiDB-lite"/>
    </source>
</evidence>
<feature type="transmembrane region" description="Helical" evidence="2">
    <location>
        <begin position="549"/>
        <end position="576"/>
    </location>
</feature>
<keyword evidence="2" id="KW-0812">Transmembrane</keyword>
<protein>
    <submittedName>
        <fullName evidence="3">DotA/TraY family protein</fullName>
    </submittedName>
</protein>
<name>A0ABS5IE50_9PROT</name>
<dbReference type="InterPro" id="IPR027628">
    <property type="entry name" value="DotA_TraY"/>
</dbReference>
<feature type="compositionally biased region" description="Polar residues" evidence="1">
    <location>
        <begin position="642"/>
        <end position="656"/>
    </location>
</feature>
<dbReference type="Proteomes" id="UP000680714">
    <property type="component" value="Unassembled WGS sequence"/>
</dbReference>
<feature type="transmembrane region" description="Helical" evidence="2">
    <location>
        <begin position="73"/>
        <end position="90"/>
    </location>
</feature>
<keyword evidence="2" id="KW-0472">Membrane</keyword>
<evidence type="ECO:0000313" key="4">
    <source>
        <dbReference type="Proteomes" id="UP000680714"/>
    </source>
</evidence>
<dbReference type="NCBIfam" id="TIGR04346">
    <property type="entry name" value="DotA_TraY"/>
    <property type="match status" value="1"/>
</dbReference>
<gene>
    <name evidence="3" type="ORF">KEC16_13345</name>
</gene>
<feature type="transmembrane region" description="Helical" evidence="2">
    <location>
        <begin position="29"/>
        <end position="53"/>
    </location>
</feature>
<keyword evidence="4" id="KW-1185">Reference proteome</keyword>
<evidence type="ECO:0000313" key="3">
    <source>
        <dbReference type="EMBL" id="MBR9972704.1"/>
    </source>
</evidence>
<comment type="caution">
    <text evidence="3">The sequence shown here is derived from an EMBL/GenBank/DDBJ whole genome shotgun (WGS) entry which is preliminary data.</text>
</comment>
<dbReference type="EMBL" id="JAGTUF010000013">
    <property type="protein sequence ID" value="MBR9972704.1"/>
    <property type="molecule type" value="Genomic_DNA"/>
</dbReference>
<accession>A0ABS5IE50</accession>